<dbReference type="AlphaFoldDB" id="A0A7Y0AGT4"/>
<feature type="chain" id="PRO_5031534476" evidence="2">
    <location>
        <begin position="24"/>
        <end position="338"/>
    </location>
</feature>
<organism evidence="3 4">
    <name type="scientific">Hymenobacter polaris</name>
    <dbReference type="NCBI Taxonomy" id="2682546"/>
    <lineage>
        <taxon>Bacteria</taxon>
        <taxon>Pseudomonadati</taxon>
        <taxon>Bacteroidota</taxon>
        <taxon>Cytophagia</taxon>
        <taxon>Cytophagales</taxon>
        <taxon>Hymenobacteraceae</taxon>
        <taxon>Hymenobacter</taxon>
    </lineage>
</organism>
<gene>
    <name evidence="3" type="primary">gldN</name>
    <name evidence="3" type="ORF">HHL22_17925</name>
</gene>
<evidence type="ECO:0000313" key="4">
    <source>
        <dbReference type="Proteomes" id="UP000559626"/>
    </source>
</evidence>
<dbReference type="RefSeq" id="WP_169532774.1">
    <property type="nucleotide sequence ID" value="NZ_JABBGH010000003.1"/>
</dbReference>
<comment type="caution">
    <text evidence="3">The sequence shown here is derived from an EMBL/GenBank/DDBJ whole genome shotgun (WGS) entry which is preliminary data.</text>
</comment>
<dbReference type="NCBIfam" id="TIGR03523">
    <property type="entry name" value="GldN"/>
    <property type="match status" value="1"/>
</dbReference>
<sequence>MTRYFKVLPVTAAAMLLALAGHAQEQAAAVASTGAVRPIPVSDQMFKKTIWRAIDLREKQNRPMFSDGHEISRVIIEAVKRGELTPYRSDSVTTTITAKEMSANMSYPIEAPISPDADGGDWGAGAPPATKKKAAANDGWGSSSSSSGGWGAPVAAAKPKGTPKRDAKGKIMKDKRGRVIYQTVAATPAPVVAPPATSDEYRPKDIYQMELTEEMIFDKKRSRMYHQIKTISLKLPSTLKANVSGLEKNVASFKYADLVKVFRNNPQTAIWFNAQNDAQHKNLADAFELWLFNSYIVKVSNPSGDDLATQYGSERDGLLAAQQTAADLVEYEYNLWSF</sequence>
<dbReference type="EMBL" id="JABBGH010000003">
    <property type="protein sequence ID" value="NML67088.1"/>
    <property type="molecule type" value="Genomic_DNA"/>
</dbReference>
<dbReference type="Pfam" id="PF19841">
    <property type="entry name" value="GldN"/>
    <property type="match status" value="1"/>
</dbReference>
<feature type="signal peptide" evidence="2">
    <location>
        <begin position="1"/>
        <end position="23"/>
    </location>
</feature>
<feature type="region of interest" description="Disordered" evidence="1">
    <location>
        <begin position="110"/>
        <end position="172"/>
    </location>
</feature>
<evidence type="ECO:0000256" key="1">
    <source>
        <dbReference type="SAM" id="MobiDB-lite"/>
    </source>
</evidence>
<evidence type="ECO:0000256" key="2">
    <source>
        <dbReference type="SAM" id="SignalP"/>
    </source>
</evidence>
<accession>A0A7Y0AGT4</accession>
<name>A0A7Y0AGT4_9BACT</name>
<dbReference type="InterPro" id="IPR019847">
    <property type="entry name" value="Gliding_motility_assoc_GldN"/>
</dbReference>
<protein>
    <submittedName>
        <fullName evidence="3">Gliding motility protein GldN</fullName>
    </submittedName>
</protein>
<feature type="compositionally biased region" description="Basic and acidic residues" evidence="1">
    <location>
        <begin position="163"/>
        <end position="172"/>
    </location>
</feature>
<reference evidence="3 4" key="1">
    <citation type="submission" date="2020-04" db="EMBL/GenBank/DDBJ databases">
        <title>Hymenobacter polaris sp. nov., isolated from Arctic soil.</title>
        <authorList>
            <person name="Dahal R.H."/>
        </authorList>
    </citation>
    <scope>NUCLEOTIDE SEQUENCE [LARGE SCALE GENOMIC DNA]</scope>
    <source>
        <strain evidence="3 4">RP-2-7</strain>
    </source>
</reference>
<evidence type="ECO:0000313" key="3">
    <source>
        <dbReference type="EMBL" id="NML67088.1"/>
    </source>
</evidence>
<keyword evidence="4" id="KW-1185">Reference proteome</keyword>
<proteinExistence type="predicted"/>
<keyword evidence="2" id="KW-0732">Signal</keyword>
<dbReference type="Proteomes" id="UP000559626">
    <property type="component" value="Unassembled WGS sequence"/>
</dbReference>